<evidence type="ECO:0000256" key="1">
    <source>
        <dbReference type="ARBA" id="ARBA00004141"/>
    </source>
</evidence>
<protein>
    <submittedName>
        <fullName evidence="8">Membrane insertase YidC/ALB3/OXA1/COX18</fullName>
    </submittedName>
</protein>
<evidence type="ECO:0000313" key="8">
    <source>
        <dbReference type="EMBL" id="USW58373.1"/>
    </source>
</evidence>
<dbReference type="InterPro" id="IPR001708">
    <property type="entry name" value="YidC/ALB3/OXA1/COX18"/>
</dbReference>
<comment type="subcellular location">
    <subcellularLocation>
        <location evidence="1">Membrane</location>
        <topology evidence="1">Multi-pass membrane protein</topology>
    </subcellularLocation>
</comment>
<sequence>MASLLGSKLSRAQFLQLPPAIRSSIYASSLPRRTFSSSAPCKSAITDIAIAGPAALLDAIHGLGVPWYAAIPATAVLVRCTIGYYLGALPARKRAIVRTYLSPLTGNSARQKANEAMQRSVNEDERAGRSVHALGLSIRQIAYKLWFNVAESHRIGKKFKAPLFAPASFLNFGLLIVFAEAIRVKCGHREGMLSMLVRPFESLMSSFTNEAKVTSTESTLSPEDVIAERMEAAQAAADAQAELYASGTGDVVVDAKLLDPAYHFELMDKAAKTYSDSLDPSMLVEGVSWAQNLAIPDSTFMLPAMLSATILVGVFTRNGPAQAVVKPKQRKIETPVDVSAESKNATSPPLPAQEDLSSRTKEINNAFALADKMREDSKAQRKTDVVFQKFTLGQKIRIWMAGLFFIVGSGLPTGLLLYMIPSIVVGQLHARWLDVKHPIPTTIQPCRRPMRIKVKKEFGDA</sequence>
<accession>A0A9Q9B3P8</accession>
<evidence type="ECO:0000256" key="7">
    <source>
        <dbReference type="SAM" id="Phobius"/>
    </source>
</evidence>
<dbReference type="Proteomes" id="UP001056384">
    <property type="component" value="Chromosome 11"/>
</dbReference>
<dbReference type="GO" id="GO:0033617">
    <property type="term" value="P:mitochondrial respiratory chain complex IV assembly"/>
    <property type="evidence" value="ECO:0007669"/>
    <property type="project" value="TreeGrafter"/>
</dbReference>
<comment type="similarity">
    <text evidence="2">Belongs to the OXA1/ALB3/YidC family.</text>
</comment>
<name>A0A9Q9B3P8_9PEZI</name>
<dbReference type="GO" id="GO:0005743">
    <property type="term" value="C:mitochondrial inner membrane"/>
    <property type="evidence" value="ECO:0007669"/>
    <property type="project" value="TreeGrafter"/>
</dbReference>
<keyword evidence="3 7" id="KW-0812">Transmembrane</keyword>
<keyword evidence="5 7" id="KW-0472">Membrane</keyword>
<evidence type="ECO:0000313" key="9">
    <source>
        <dbReference type="Proteomes" id="UP001056384"/>
    </source>
</evidence>
<evidence type="ECO:0000256" key="4">
    <source>
        <dbReference type="ARBA" id="ARBA00022989"/>
    </source>
</evidence>
<dbReference type="GO" id="GO:0032979">
    <property type="term" value="P:protein insertion into mitochondrial inner membrane from matrix"/>
    <property type="evidence" value="ECO:0007669"/>
    <property type="project" value="TreeGrafter"/>
</dbReference>
<organism evidence="8 9">
    <name type="scientific">Septoria linicola</name>
    <dbReference type="NCBI Taxonomy" id="215465"/>
    <lineage>
        <taxon>Eukaryota</taxon>
        <taxon>Fungi</taxon>
        <taxon>Dikarya</taxon>
        <taxon>Ascomycota</taxon>
        <taxon>Pezizomycotina</taxon>
        <taxon>Dothideomycetes</taxon>
        <taxon>Dothideomycetidae</taxon>
        <taxon>Mycosphaerellales</taxon>
        <taxon>Mycosphaerellaceae</taxon>
        <taxon>Septoria</taxon>
    </lineage>
</organism>
<feature type="transmembrane region" description="Helical" evidence="7">
    <location>
        <begin position="163"/>
        <end position="182"/>
    </location>
</feature>
<dbReference type="EMBL" id="CP099428">
    <property type="protein sequence ID" value="USW58373.1"/>
    <property type="molecule type" value="Genomic_DNA"/>
</dbReference>
<feature type="transmembrane region" description="Helical" evidence="7">
    <location>
        <begin position="398"/>
        <end position="420"/>
    </location>
</feature>
<reference evidence="8" key="1">
    <citation type="submission" date="2022-06" db="EMBL/GenBank/DDBJ databases">
        <title>Complete genome sequences of two strains of the flax pathogen Septoria linicola.</title>
        <authorList>
            <person name="Lapalu N."/>
            <person name="Simon A."/>
            <person name="Demenou B."/>
            <person name="Paumier D."/>
            <person name="Guillot M.-P."/>
            <person name="Gout L."/>
            <person name="Valade R."/>
        </authorList>
    </citation>
    <scope>NUCLEOTIDE SEQUENCE</scope>
    <source>
        <strain evidence="8">SE15195</strain>
    </source>
</reference>
<proteinExistence type="inferred from homology"/>
<dbReference type="AlphaFoldDB" id="A0A9Q9B3P8"/>
<gene>
    <name evidence="8" type="ORF">Slin15195_G116920</name>
</gene>
<keyword evidence="4 7" id="KW-1133">Transmembrane helix</keyword>
<dbReference type="PANTHER" id="PTHR12428:SF65">
    <property type="entry name" value="CYTOCHROME C OXIDASE ASSEMBLY PROTEIN COX18, MITOCHONDRIAL"/>
    <property type="match status" value="1"/>
</dbReference>
<feature type="region of interest" description="Disordered" evidence="6">
    <location>
        <begin position="335"/>
        <end position="357"/>
    </location>
</feature>
<evidence type="ECO:0000256" key="5">
    <source>
        <dbReference type="ARBA" id="ARBA00023136"/>
    </source>
</evidence>
<evidence type="ECO:0000256" key="6">
    <source>
        <dbReference type="SAM" id="MobiDB-lite"/>
    </source>
</evidence>
<evidence type="ECO:0000256" key="2">
    <source>
        <dbReference type="ARBA" id="ARBA00009877"/>
    </source>
</evidence>
<keyword evidence="9" id="KW-1185">Reference proteome</keyword>
<evidence type="ECO:0000256" key="3">
    <source>
        <dbReference type="ARBA" id="ARBA00022692"/>
    </source>
</evidence>
<dbReference type="PANTHER" id="PTHR12428">
    <property type="entry name" value="OXA1"/>
    <property type="match status" value="1"/>
</dbReference>
<dbReference type="GO" id="GO:0032977">
    <property type="term" value="F:membrane insertase activity"/>
    <property type="evidence" value="ECO:0007669"/>
    <property type="project" value="InterPro"/>
</dbReference>